<keyword evidence="2" id="KW-1185">Reference proteome</keyword>
<dbReference type="AlphaFoldDB" id="A0A669R6Z0"/>
<name>A0A669R6Z0_PHACC</name>
<reference evidence="1" key="2">
    <citation type="submission" date="2025-09" db="UniProtKB">
        <authorList>
            <consortium name="Ensembl"/>
        </authorList>
    </citation>
    <scope>IDENTIFICATION</scope>
</reference>
<proteinExistence type="predicted"/>
<organism evidence="1 2">
    <name type="scientific">Phasianus colchicus</name>
    <name type="common">Common pheasant</name>
    <dbReference type="NCBI Taxonomy" id="9054"/>
    <lineage>
        <taxon>Eukaryota</taxon>
        <taxon>Metazoa</taxon>
        <taxon>Chordata</taxon>
        <taxon>Craniata</taxon>
        <taxon>Vertebrata</taxon>
        <taxon>Euteleostomi</taxon>
        <taxon>Archelosauria</taxon>
        <taxon>Archosauria</taxon>
        <taxon>Dinosauria</taxon>
        <taxon>Saurischia</taxon>
        <taxon>Theropoda</taxon>
        <taxon>Coelurosauria</taxon>
        <taxon>Aves</taxon>
        <taxon>Neognathae</taxon>
        <taxon>Galloanserae</taxon>
        <taxon>Galliformes</taxon>
        <taxon>Phasianidae</taxon>
        <taxon>Phasianinae</taxon>
        <taxon>Phasianus</taxon>
    </lineage>
</organism>
<evidence type="ECO:0000313" key="2">
    <source>
        <dbReference type="Proteomes" id="UP000472261"/>
    </source>
</evidence>
<dbReference type="Ensembl" id="ENSPCLT00000033587.1">
    <property type="protein sequence ID" value="ENSPCLP00000024171.1"/>
    <property type="gene ID" value="ENSPCLG00000021336.1"/>
</dbReference>
<accession>A0A669R6Z0</accession>
<protein>
    <recommendedName>
        <fullName evidence="3">COX assembly mitochondrial protein</fullName>
    </recommendedName>
</protein>
<evidence type="ECO:0008006" key="3">
    <source>
        <dbReference type="Google" id="ProtNLM"/>
    </source>
</evidence>
<reference evidence="1" key="1">
    <citation type="submission" date="2025-08" db="UniProtKB">
        <authorList>
            <consortium name="Ensembl"/>
        </authorList>
    </citation>
    <scope>IDENTIFICATION</scope>
</reference>
<sequence length="54" mass="6309">MHPDLSPHLHTEECNLIISLLKKCHKEVRSSEQRKEWVGWGNECQKIGEIIIQS</sequence>
<evidence type="ECO:0000313" key="1">
    <source>
        <dbReference type="Ensembl" id="ENSPCLP00000024171.1"/>
    </source>
</evidence>
<dbReference type="Proteomes" id="UP000472261">
    <property type="component" value="Unplaced"/>
</dbReference>